<dbReference type="EMBL" id="JBANRG010000005">
    <property type="protein sequence ID" value="KAK7466096.1"/>
    <property type="molecule type" value="Genomic_DNA"/>
</dbReference>
<proteinExistence type="predicted"/>
<gene>
    <name evidence="6" type="ORF">VKT23_004821</name>
</gene>
<feature type="domain" description="MYND-type" evidence="5">
    <location>
        <begin position="423"/>
        <end position="463"/>
    </location>
</feature>
<dbReference type="Gene3D" id="6.10.140.2220">
    <property type="match status" value="1"/>
</dbReference>
<keyword evidence="1" id="KW-0479">Metal-binding</keyword>
<comment type="caution">
    <text evidence="6">The sequence shown here is derived from an EMBL/GenBank/DDBJ whole genome shotgun (WGS) entry which is preliminary data.</text>
</comment>
<evidence type="ECO:0000256" key="1">
    <source>
        <dbReference type="ARBA" id="ARBA00022723"/>
    </source>
</evidence>
<dbReference type="Proteomes" id="UP001498398">
    <property type="component" value="Unassembled WGS sequence"/>
</dbReference>
<evidence type="ECO:0000256" key="4">
    <source>
        <dbReference type="PROSITE-ProRule" id="PRU00134"/>
    </source>
</evidence>
<keyword evidence="7" id="KW-1185">Reference proteome</keyword>
<sequence length="698" mass="80363">MIFSSKPPDPRLKEFVEEAIVEIPSAHAAYRLLEPTPPQSIDNSRPPESVTRAANALCAIVHYLYWSPDHAHTTAEVDSKLPTIIWPWISYLLDHFVFGQEPSTQMGFELQDKILWAVPMIMYYPSQYRHWPQARLKIRIRKIIDTTPEMVPTAFRAWLYCFGKEHPALELHSTTFKMFEWVSDSSVLQKSVVHVCSSIRNPMRDLLHFAGYEATQRDSGRMDTLHLVLFVISLLSEDGGEDAVFFHSFILHGGIHTSASVIESLSSPKHFFKLDFRNRDLWITWLQCIRSSLKCVTTAFKGRSYMTMIQALNARLLCSMVNSTPILELDRKEFRSASLSNLYRTLLVLIAPFLLYDRVWNLFMRSFKQITSRRGSYSAFLNSHSLKGLGEVTYEWNYVISCLASVKKVRQEYRAMVVPMCANKDCPGESKQLQKCSRCSKVLYCSKACQRHDWEKNNHRKECDSTFDWMKQTGLPPNVTASDRRFFSWLSKREIHNNNQYLKEQFEGIVDPVVFLDLLGGLPVKDVEVYPSVECPDQLEQKCGAPMPGVVEDISGFFENGSRFVVCMTLGETILVYGFDYLCTGNHKFGKVDECARLEDEREELDKKKKLHNEVVMKMIEEMQSNLPPGLEGMTIGVDMEYRGQRNNVDMPLGDLVGFLNGFRQQQPGPMDHRDQSINTDEMQFERLTNYIERRGAS</sequence>
<dbReference type="InterPro" id="IPR002893">
    <property type="entry name" value="Znf_MYND"/>
</dbReference>
<dbReference type="Pfam" id="PF01753">
    <property type="entry name" value="zf-MYND"/>
    <property type="match status" value="1"/>
</dbReference>
<dbReference type="PROSITE" id="PS50865">
    <property type="entry name" value="ZF_MYND_2"/>
    <property type="match status" value="1"/>
</dbReference>
<dbReference type="SUPFAM" id="SSF144232">
    <property type="entry name" value="HIT/MYND zinc finger-like"/>
    <property type="match status" value="1"/>
</dbReference>
<keyword evidence="3" id="KW-0862">Zinc</keyword>
<reference evidence="6 7" key="1">
    <citation type="submission" date="2024-01" db="EMBL/GenBank/DDBJ databases">
        <title>A draft genome for the cacao thread blight pathogen Marasmiellus scandens.</title>
        <authorList>
            <person name="Baruah I.K."/>
            <person name="Leung J."/>
            <person name="Bukari Y."/>
            <person name="Amoako-Attah I."/>
            <person name="Meinhardt L.W."/>
            <person name="Bailey B.A."/>
            <person name="Cohen S.P."/>
        </authorList>
    </citation>
    <scope>NUCLEOTIDE SEQUENCE [LARGE SCALE GENOMIC DNA]</scope>
    <source>
        <strain evidence="6 7">GH-19</strain>
    </source>
</reference>
<name>A0ABR1JUM3_9AGAR</name>
<accession>A0ABR1JUM3</accession>
<evidence type="ECO:0000313" key="7">
    <source>
        <dbReference type="Proteomes" id="UP001498398"/>
    </source>
</evidence>
<evidence type="ECO:0000256" key="3">
    <source>
        <dbReference type="ARBA" id="ARBA00022833"/>
    </source>
</evidence>
<organism evidence="6 7">
    <name type="scientific">Marasmiellus scandens</name>
    <dbReference type="NCBI Taxonomy" id="2682957"/>
    <lineage>
        <taxon>Eukaryota</taxon>
        <taxon>Fungi</taxon>
        <taxon>Dikarya</taxon>
        <taxon>Basidiomycota</taxon>
        <taxon>Agaricomycotina</taxon>
        <taxon>Agaricomycetes</taxon>
        <taxon>Agaricomycetidae</taxon>
        <taxon>Agaricales</taxon>
        <taxon>Marasmiineae</taxon>
        <taxon>Omphalotaceae</taxon>
        <taxon>Marasmiellus</taxon>
    </lineage>
</organism>
<evidence type="ECO:0000259" key="5">
    <source>
        <dbReference type="PROSITE" id="PS50865"/>
    </source>
</evidence>
<evidence type="ECO:0000256" key="2">
    <source>
        <dbReference type="ARBA" id="ARBA00022771"/>
    </source>
</evidence>
<protein>
    <recommendedName>
        <fullName evidence="5">MYND-type domain-containing protein</fullName>
    </recommendedName>
</protein>
<evidence type="ECO:0000313" key="6">
    <source>
        <dbReference type="EMBL" id="KAK7466096.1"/>
    </source>
</evidence>
<keyword evidence="2 4" id="KW-0863">Zinc-finger</keyword>